<evidence type="ECO:0000313" key="2">
    <source>
        <dbReference type="EMBL" id="MFC5001617.1"/>
    </source>
</evidence>
<protein>
    <recommendedName>
        <fullName evidence="4">Integral membrane protein</fullName>
    </recommendedName>
</protein>
<dbReference type="Proteomes" id="UP001595912">
    <property type="component" value="Unassembled WGS sequence"/>
</dbReference>
<feature type="transmembrane region" description="Helical" evidence="1">
    <location>
        <begin position="248"/>
        <end position="266"/>
    </location>
</feature>
<reference evidence="3" key="1">
    <citation type="journal article" date="2019" name="Int. J. Syst. Evol. Microbiol.">
        <title>The Global Catalogue of Microorganisms (GCM) 10K type strain sequencing project: providing services to taxonomists for standard genome sequencing and annotation.</title>
        <authorList>
            <consortium name="The Broad Institute Genomics Platform"/>
            <consortium name="The Broad Institute Genome Sequencing Center for Infectious Disease"/>
            <person name="Wu L."/>
            <person name="Ma J."/>
        </authorList>
    </citation>
    <scope>NUCLEOTIDE SEQUENCE [LARGE SCALE GENOMIC DNA]</scope>
    <source>
        <strain evidence="3">CGMCC 4.7152</strain>
    </source>
</reference>
<feature type="transmembrane region" description="Helical" evidence="1">
    <location>
        <begin position="108"/>
        <end position="123"/>
    </location>
</feature>
<keyword evidence="3" id="KW-1185">Reference proteome</keyword>
<keyword evidence="1" id="KW-0472">Membrane</keyword>
<feature type="transmembrane region" description="Helical" evidence="1">
    <location>
        <begin position="153"/>
        <end position="174"/>
    </location>
</feature>
<feature type="transmembrane region" description="Helical" evidence="1">
    <location>
        <begin position="200"/>
        <end position="219"/>
    </location>
</feature>
<comment type="caution">
    <text evidence="2">The sequence shown here is derived from an EMBL/GenBank/DDBJ whole genome shotgun (WGS) entry which is preliminary data.</text>
</comment>
<evidence type="ECO:0000313" key="3">
    <source>
        <dbReference type="Proteomes" id="UP001595912"/>
    </source>
</evidence>
<dbReference type="RefSeq" id="WP_380118871.1">
    <property type="nucleotide sequence ID" value="NZ_JBHSIU010000037.1"/>
</dbReference>
<name>A0ABV9VYZ4_9ACTN</name>
<organism evidence="2 3">
    <name type="scientific">Dactylosporangium cerinum</name>
    <dbReference type="NCBI Taxonomy" id="1434730"/>
    <lineage>
        <taxon>Bacteria</taxon>
        <taxon>Bacillati</taxon>
        <taxon>Actinomycetota</taxon>
        <taxon>Actinomycetes</taxon>
        <taxon>Micromonosporales</taxon>
        <taxon>Micromonosporaceae</taxon>
        <taxon>Dactylosporangium</taxon>
    </lineage>
</organism>
<gene>
    <name evidence="2" type="ORF">ACFPIJ_27750</name>
</gene>
<feature type="transmembrane region" description="Helical" evidence="1">
    <location>
        <begin position="129"/>
        <end position="146"/>
    </location>
</feature>
<evidence type="ECO:0000256" key="1">
    <source>
        <dbReference type="SAM" id="Phobius"/>
    </source>
</evidence>
<dbReference type="EMBL" id="JBHSIU010000037">
    <property type="protein sequence ID" value="MFC5001617.1"/>
    <property type="molecule type" value="Genomic_DNA"/>
</dbReference>
<evidence type="ECO:0008006" key="4">
    <source>
        <dbReference type="Google" id="ProtNLM"/>
    </source>
</evidence>
<proteinExistence type="predicted"/>
<sequence>MRRLHTVLSLLVAAQVAVQAMALAAFVAGLNRWMQTGGRAGVGNPSRQRSYDDESHGVLDKPLLLSAERWLDWGPALTVQRLTVQVVAPALALALVLVALLLRSRPELARAGVVALGVAVQALPGVPAVAWQAAAFVIVGAAVLPVRPRHWAPALVAAGAAGTALALAAVVGWAHGYLTHGRGGSIWPAMMAQASSTPDVYATFQFLVLPLLAIVAVAVRRDRTALLLLGAVAVDTALVVLGDDSPPLAAAHALLTYAVVIVGWGGPRRPA</sequence>
<feature type="transmembrane region" description="Helical" evidence="1">
    <location>
        <begin position="82"/>
        <end position="101"/>
    </location>
</feature>
<keyword evidence="1" id="KW-0812">Transmembrane</keyword>
<feature type="transmembrane region" description="Helical" evidence="1">
    <location>
        <begin position="226"/>
        <end position="242"/>
    </location>
</feature>
<accession>A0ABV9VYZ4</accession>
<keyword evidence="1" id="KW-1133">Transmembrane helix</keyword>